<name>A0A0A8Z6F7_ARUDO</name>
<dbReference type="EMBL" id="GBRH01264647">
    <property type="protein sequence ID" value="JAD33248.1"/>
    <property type="molecule type" value="Transcribed_RNA"/>
</dbReference>
<protein>
    <submittedName>
        <fullName evidence="1">Uncharacterized protein</fullName>
    </submittedName>
</protein>
<sequence length="20" mass="2183">MIIGISSNPKEISMLNYSGK</sequence>
<proteinExistence type="predicted"/>
<evidence type="ECO:0000313" key="1">
    <source>
        <dbReference type="EMBL" id="JAD33248.1"/>
    </source>
</evidence>
<accession>A0A0A8Z6F7</accession>
<organism evidence="1">
    <name type="scientific">Arundo donax</name>
    <name type="common">Giant reed</name>
    <name type="synonym">Donax arundinaceus</name>
    <dbReference type="NCBI Taxonomy" id="35708"/>
    <lineage>
        <taxon>Eukaryota</taxon>
        <taxon>Viridiplantae</taxon>
        <taxon>Streptophyta</taxon>
        <taxon>Embryophyta</taxon>
        <taxon>Tracheophyta</taxon>
        <taxon>Spermatophyta</taxon>
        <taxon>Magnoliopsida</taxon>
        <taxon>Liliopsida</taxon>
        <taxon>Poales</taxon>
        <taxon>Poaceae</taxon>
        <taxon>PACMAD clade</taxon>
        <taxon>Arundinoideae</taxon>
        <taxon>Arundineae</taxon>
        <taxon>Arundo</taxon>
    </lineage>
</organism>
<reference evidence="1" key="2">
    <citation type="journal article" date="2015" name="Data Brief">
        <title>Shoot transcriptome of the giant reed, Arundo donax.</title>
        <authorList>
            <person name="Barrero R.A."/>
            <person name="Guerrero F.D."/>
            <person name="Moolhuijzen P."/>
            <person name="Goolsby J.A."/>
            <person name="Tidwell J."/>
            <person name="Bellgard S.E."/>
            <person name="Bellgard M.I."/>
        </authorList>
    </citation>
    <scope>NUCLEOTIDE SEQUENCE</scope>
    <source>
        <tissue evidence="1">Shoot tissue taken approximately 20 cm above the soil surface</tissue>
    </source>
</reference>
<reference evidence="1" key="1">
    <citation type="submission" date="2014-09" db="EMBL/GenBank/DDBJ databases">
        <authorList>
            <person name="Magalhaes I.L.F."/>
            <person name="Oliveira U."/>
            <person name="Santos F.R."/>
            <person name="Vidigal T.H.D.A."/>
            <person name="Brescovit A.D."/>
            <person name="Santos A.J."/>
        </authorList>
    </citation>
    <scope>NUCLEOTIDE SEQUENCE</scope>
    <source>
        <tissue evidence="1">Shoot tissue taken approximately 20 cm above the soil surface</tissue>
    </source>
</reference>
<dbReference type="AlphaFoldDB" id="A0A0A8Z6F7"/>